<feature type="compositionally biased region" description="Basic and acidic residues" evidence="1">
    <location>
        <begin position="31"/>
        <end position="50"/>
    </location>
</feature>
<evidence type="ECO:0000256" key="1">
    <source>
        <dbReference type="SAM" id="MobiDB-lite"/>
    </source>
</evidence>
<name>A0A151WXF8_9HYME</name>
<keyword evidence="3" id="KW-1185">Reference proteome</keyword>
<feature type="region of interest" description="Disordered" evidence="1">
    <location>
        <begin position="23"/>
        <end position="61"/>
    </location>
</feature>
<sequence>MVGIHVHDRAARKFISTMAGRQAGFSSSKGENCHAKASGRDEGSKYESSRSELLARLSESPPPVSTVTTYPRWKSPSFCARAWTRIVKNCAATLCLSFAEDSRTANVNCNRIHRAIGRIERERLESSPCKLPSSSYSPAIAPSSIPPTIAASSAALYRPRPPPPLPPSATMIRCLQWPGESNEFPLCK</sequence>
<evidence type="ECO:0000313" key="3">
    <source>
        <dbReference type="Proteomes" id="UP000075809"/>
    </source>
</evidence>
<proteinExistence type="predicted"/>
<evidence type="ECO:0000313" key="2">
    <source>
        <dbReference type="EMBL" id="KYQ52619.1"/>
    </source>
</evidence>
<organism evidence="2 3">
    <name type="scientific">Mycetomoellerius zeteki</name>
    <dbReference type="NCBI Taxonomy" id="64791"/>
    <lineage>
        <taxon>Eukaryota</taxon>
        <taxon>Metazoa</taxon>
        <taxon>Ecdysozoa</taxon>
        <taxon>Arthropoda</taxon>
        <taxon>Hexapoda</taxon>
        <taxon>Insecta</taxon>
        <taxon>Pterygota</taxon>
        <taxon>Neoptera</taxon>
        <taxon>Endopterygota</taxon>
        <taxon>Hymenoptera</taxon>
        <taxon>Apocrita</taxon>
        <taxon>Aculeata</taxon>
        <taxon>Formicoidea</taxon>
        <taxon>Formicidae</taxon>
        <taxon>Myrmicinae</taxon>
        <taxon>Mycetomoellerius</taxon>
    </lineage>
</organism>
<accession>A0A151WXF8</accession>
<dbReference type="EMBL" id="KQ982662">
    <property type="protein sequence ID" value="KYQ52619.1"/>
    <property type="molecule type" value="Genomic_DNA"/>
</dbReference>
<reference evidence="2 3" key="1">
    <citation type="submission" date="2015-09" db="EMBL/GenBank/DDBJ databases">
        <title>Trachymyrmex zeteki WGS genome.</title>
        <authorList>
            <person name="Nygaard S."/>
            <person name="Hu H."/>
            <person name="Boomsma J."/>
            <person name="Zhang G."/>
        </authorList>
    </citation>
    <scope>NUCLEOTIDE SEQUENCE [LARGE SCALE GENOMIC DNA]</scope>
    <source>
        <strain evidence="2">Tzet28-1</strain>
        <tissue evidence="2">Whole body</tissue>
    </source>
</reference>
<dbReference type="Proteomes" id="UP000075809">
    <property type="component" value="Unassembled WGS sequence"/>
</dbReference>
<dbReference type="AlphaFoldDB" id="A0A151WXF8"/>
<feature type="compositionally biased region" description="Low complexity" evidence="1">
    <location>
        <begin position="51"/>
        <end position="61"/>
    </location>
</feature>
<gene>
    <name evidence="2" type="ORF">ALC60_08227</name>
</gene>
<protein>
    <submittedName>
        <fullName evidence="2">Uncharacterized protein</fullName>
    </submittedName>
</protein>